<comment type="caution">
    <text evidence="1">The sequence shown here is derived from an EMBL/GenBank/DDBJ whole genome shotgun (WGS) entry which is preliminary data.</text>
</comment>
<dbReference type="AlphaFoldDB" id="H1HDE3"/>
<protein>
    <submittedName>
        <fullName evidence="1">Uncharacterized protein</fullName>
    </submittedName>
</protein>
<name>H1HDE3_9FUSO</name>
<evidence type="ECO:0000313" key="2">
    <source>
        <dbReference type="Proteomes" id="UP000004565"/>
    </source>
</evidence>
<accession>H1HDE3</accession>
<sequence>MKAVNDLRKDLDNKRENFLLGFNLYILENLIKGEKEDILLDNIKKAECVLNYELYKTKDNVDEKKYLILISEIKELKENILKRYDIIHSLLLKSFYLKLKNLKLKEKLQEFINFIND</sequence>
<dbReference type="Proteomes" id="UP000004565">
    <property type="component" value="Unassembled WGS sequence"/>
</dbReference>
<proteinExistence type="predicted"/>
<reference evidence="1 2" key="1">
    <citation type="submission" date="2011-12" db="EMBL/GenBank/DDBJ databases">
        <title>The Genome Sequence of Fusobacterium nucleatum subsp. animalis OT 420.</title>
        <authorList>
            <consortium name="The Broad Institute Genome Sequencing Platform"/>
            <person name="Earl A."/>
            <person name="Ward D."/>
            <person name="Feldgarden M."/>
            <person name="Gevers D."/>
            <person name="Izard J."/>
            <person name="Blanton J.M."/>
            <person name="Mathney J."/>
            <person name="Tanner A.C."/>
            <person name="Dewhirst F.E."/>
            <person name="Young S.K."/>
            <person name="Zeng Q."/>
            <person name="Gargeya S."/>
            <person name="Fitzgerald M."/>
            <person name="Haas B."/>
            <person name="Abouelleil A."/>
            <person name="Alvarado L."/>
            <person name="Arachchi H.M."/>
            <person name="Berlin A."/>
            <person name="Chapman S.B."/>
            <person name="Gearin G."/>
            <person name="Goldberg J."/>
            <person name="Griggs A."/>
            <person name="Gujja S."/>
            <person name="Hansen M."/>
            <person name="Heiman D."/>
            <person name="Howarth C."/>
            <person name="Larimer J."/>
            <person name="Lui A."/>
            <person name="MacDonald P.J.P."/>
            <person name="McCowen C."/>
            <person name="Montmayeur A."/>
            <person name="Murphy C."/>
            <person name="Neiman D."/>
            <person name="Pearson M."/>
            <person name="Priest M."/>
            <person name="Roberts A."/>
            <person name="Saif S."/>
            <person name="Shea T."/>
            <person name="Sisk P."/>
            <person name="Stolte C."/>
            <person name="Sykes S."/>
            <person name="Wortman J."/>
            <person name="Nusbaum C."/>
            <person name="Birren B."/>
        </authorList>
    </citation>
    <scope>NUCLEOTIDE SEQUENCE [LARGE SCALE GENOMIC DNA]</scope>
    <source>
        <strain evidence="2">F0419</strain>
    </source>
</reference>
<dbReference type="EMBL" id="AGEH01000007">
    <property type="protein sequence ID" value="EHO78991.1"/>
    <property type="molecule type" value="Genomic_DNA"/>
</dbReference>
<gene>
    <name evidence="1" type="ORF">HMPREF9942_00494</name>
</gene>
<organism evidence="1 2">
    <name type="scientific">Fusobacterium animalis F0419</name>
    <dbReference type="NCBI Taxonomy" id="999414"/>
    <lineage>
        <taxon>Bacteria</taxon>
        <taxon>Fusobacteriati</taxon>
        <taxon>Fusobacteriota</taxon>
        <taxon>Fusobacteriia</taxon>
        <taxon>Fusobacteriales</taxon>
        <taxon>Fusobacteriaceae</taxon>
        <taxon>Fusobacterium</taxon>
    </lineage>
</organism>
<dbReference type="RefSeq" id="WP_005909168.1">
    <property type="nucleotide sequence ID" value="NZ_AKCE01000001.1"/>
</dbReference>
<dbReference type="PATRIC" id="fig|999414.3.peg.492"/>
<evidence type="ECO:0000313" key="1">
    <source>
        <dbReference type="EMBL" id="EHO78991.1"/>
    </source>
</evidence>
<dbReference type="HOGENOM" id="CLU_2081394_0_0_0"/>